<dbReference type="AlphaFoldDB" id="A0A8K0WWP7"/>
<evidence type="ECO:0000313" key="2">
    <source>
        <dbReference type="EMBL" id="KAH7326717.1"/>
    </source>
</evidence>
<comment type="caution">
    <text evidence="2">The sequence shown here is derived from an EMBL/GenBank/DDBJ whole genome shotgun (WGS) entry which is preliminary data.</text>
</comment>
<reference evidence="2" key="1">
    <citation type="journal article" date="2021" name="Nat. Commun.">
        <title>Genetic determinants of endophytism in the Arabidopsis root mycobiome.</title>
        <authorList>
            <person name="Mesny F."/>
            <person name="Miyauchi S."/>
            <person name="Thiergart T."/>
            <person name="Pickel B."/>
            <person name="Atanasova L."/>
            <person name="Karlsson M."/>
            <person name="Huettel B."/>
            <person name="Barry K.W."/>
            <person name="Haridas S."/>
            <person name="Chen C."/>
            <person name="Bauer D."/>
            <person name="Andreopoulos W."/>
            <person name="Pangilinan J."/>
            <person name="LaButti K."/>
            <person name="Riley R."/>
            <person name="Lipzen A."/>
            <person name="Clum A."/>
            <person name="Drula E."/>
            <person name="Henrissat B."/>
            <person name="Kohler A."/>
            <person name="Grigoriev I.V."/>
            <person name="Martin F.M."/>
            <person name="Hacquard S."/>
        </authorList>
    </citation>
    <scope>NUCLEOTIDE SEQUENCE</scope>
    <source>
        <strain evidence="2">MPI-CAGE-CH-0235</strain>
    </source>
</reference>
<sequence>MEPSSSEDLHTDHGTPVVIATTHMARFEFSEQGTKILMVEWYPSASRVPGSGSDSVAAPAAEPDSVAGGWEISWPGKKTFLPARDTDDVDRDGDRRRVYFLLPKDAAIPGTVTITRPGSAPIEVKPLPAIFPEGFDFEAGPRGVLHTIWAKKRLSELKREMDAEMRANAESVGLEMAMAEKQWIVDNFLPAPPPSAPPPSAVSPTAPGFPRSPISGRLSDKLKGLRLATTPHDLIPSPTANTFTEARDQNLTLSPQGGDVAVSSFASIPRSTPGQPMSLNAALSGDVSAGKPDSQDTEDDLFALPMSPRSPDMKKSPFSLL</sequence>
<feature type="compositionally biased region" description="Polar residues" evidence="1">
    <location>
        <begin position="269"/>
        <end position="278"/>
    </location>
</feature>
<feature type="compositionally biased region" description="Pro residues" evidence="1">
    <location>
        <begin position="192"/>
        <end position="201"/>
    </location>
</feature>
<evidence type="ECO:0000313" key="3">
    <source>
        <dbReference type="Proteomes" id="UP000813444"/>
    </source>
</evidence>
<gene>
    <name evidence="2" type="ORF">B0I35DRAFT_475333</name>
</gene>
<feature type="region of interest" description="Disordered" evidence="1">
    <location>
        <begin position="192"/>
        <end position="214"/>
    </location>
</feature>
<protein>
    <submittedName>
        <fullName evidence="2">Uncharacterized protein</fullName>
    </submittedName>
</protein>
<organism evidence="2 3">
    <name type="scientific">Stachybotrys elegans</name>
    <dbReference type="NCBI Taxonomy" id="80388"/>
    <lineage>
        <taxon>Eukaryota</taxon>
        <taxon>Fungi</taxon>
        <taxon>Dikarya</taxon>
        <taxon>Ascomycota</taxon>
        <taxon>Pezizomycotina</taxon>
        <taxon>Sordariomycetes</taxon>
        <taxon>Hypocreomycetidae</taxon>
        <taxon>Hypocreales</taxon>
        <taxon>Stachybotryaceae</taxon>
        <taxon>Stachybotrys</taxon>
    </lineage>
</organism>
<accession>A0A8K0WWP7</accession>
<name>A0A8K0WWP7_9HYPO</name>
<dbReference type="OrthoDB" id="5344482at2759"/>
<evidence type="ECO:0000256" key="1">
    <source>
        <dbReference type="SAM" id="MobiDB-lite"/>
    </source>
</evidence>
<feature type="region of interest" description="Disordered" evidence="1">
    <location>
        <begin position="269"/>
        <end position="321"/>
    </location>
</feature>
<proteinExistence type="predicted"/>
<dbReference type="EMBL" id="JAGPNK010000002">
    <property type="protein sequence ID" value="KAH7326717.1"/>
    <property type="molecule type" value="Genomic_DNA"/>
</dbReference>
<dbReference type="Proteomes" id="UP000813444">
    <property type="component" value="Unassembled WGS sequence"/>
</dbReference>
<keyword evidence="3" id="KW-1185">Reference proteome</keyword>